<dbReference type="PIRSF" id="PIRSF016496">
    <property type="entry name" value="Kin_FomA"/>
    <property type="match status" value="1"/>
</dbReference>
<dbReference type="NCBIfam" id="NF040647">
    <property type="entry name" value="IPPK_Arch"/>
    <property type="match status" value="1"/>
</dbReference>
<dbReference type="GO" id="GO:0016301">
    <property type="term" value="F:kinase activity"/>
    <property type="evidence" value="ECO:0007669"/>
    <property type="project" value="UniProtKB-KW"/>
</dbReference>
<evidence type="ECO:0000256" key="8">
    <source>
        <dbReference type="ARBA" id="ARBA00023229"/>
    </source>
</evidence>
<accession>A0ABD6DYN2</accession>
<dbReference type="Proteomes" id="UP001597092">
    <property type="component" value="Unassembled WGS sequence"/>
</dbReference>
<evidence type="ECO:0000256" key="11">
    <source>
        <dbReference type="PIRSR" id="PIRSR016496-1"/>
    </source>
</evidence>
<comment type="similarity">
    <text evidence="1 10">Belongs to the isopentenyl phosphate kinase family.</text>
</comment>
<keyword evidence="5 10" id="KW-0547">Nucleotide-binding</keyword>
<evidence type="ECO:0000313" key="15">
    <source>
        <dbReference type="Proteomes" id="UP001597092"/>
    </source>
</evidence>
<feature type="domain" description="Aspartate/glutamate/uridylate kinase" evidence="13">
    <location>
        <begin position="1"/>
        <end position="218"/>
    </location>
</feature>
<keyword evidence="7 10" id="KW-0067">ATP-binding</keyword>
<comment type="caution">
    <text evidence="14">The sequence shown here is derived from an EMBL/GenBank/DDBJ whole genome shotgun (WGS) entry which is preliminary data.</text>
</comment>
<dbReference type="GO" id="GO:0008299">
    <property type="term" value="P:isoprenoid biosynthetic process"/>
    <property type="evidence" value="ECO:0007669"/>
    <property type="project" value="UniProtKB-KW"/>
</dbReference>
<dbReference type="AlphaFoldDB" id="A0ABD6DYN2"/>
<name>A0ABD6DYN2_9EURY</name>
<keyword evidence="8" id="KW-0414">Isoprene biosynthesis</keyword>
<dbReference type="PANTHER" id="PTHR43654:SF1">
    <property type="entry name" value="ISOPENTENYL PHOSPHATE KINASE"/>
    <property type="match status" value="1"/>
</dbReference>
<dbReference type="SUPFAM" id="SSF53633">
    <property type="entry name" value="Carbamate kinase-like"/>
    <property type="match status" value="1"/>
</dbReference>
<feature type="binding site" evidence="11">
    <location>
        <position position="52"/>
    </location>
    <ligand>
        <name>substrate</name>
    </ligand>
</feature>
<evidence type="ECO:0000256" key="3">
    <source>
        <dbReference type="ARBA" id="ARBA00017267"/>
    </source>
</evidence>
<feature type="binding site" evidence="11">
    <location>
        <position position="211"/>
    </location>
    <ligand>
        <name>ATP</name>
        <dbReference type="ChEBI" id="CHEBI:30616"/>
    </ligand>
</feature>
<evidence type="ECO:0000313" key="14">
    <source>
        <dbReference type="EMBL" id="MFD1687432.1"/>
    </source>
</evidence>
<dbReference type="InterPro" id="IPR024192">
    <property type="entry name" value="Fosfomycin_R_FomA-type"/>
</dbReference>
<dbReference type="PANTHER" id="PTHR43654">
    <property type="entry name" value="GLUTAMATE 5-KINASE"/>
    <property type="match status" value="1"/>
</dbReference>
<dbReference type="GO" id="GO:0005524">
    <property type="term" value="F:ATP binding"/>
    <property type="evidence" value="ECO:0007669"/>
    <property type="project" value="UniProtKB-KW"/>
</dbReference>
<evidence type="ECO:0000256" key="12">
    <source>
        <dbReference type="PIRSR" id="PIRSR016496-2"/>
    </source>
</evidence>
<keyword evidence="6 10" id="KW-0418">Kinase</keyword>
<comment type="subunit">
    <text evidence="10">Homodimer.</text>
</comment>
<evidence type="ECO:0000256" key="7">
    <source>
        <dbReference type="ARBA" id="ARBA00022840"/>
    </source>
</evidence>
<evidence type="ECO:0000256" key="10">
    <source>
        <dbReference type="PIRNR" id="PIRNR016496"/>
    </source>
</evidence>
<proteinExistence type="inferred from homology"/>
<dbReference type="Gene3D" id="3.40.1160.10">
    <property type="entry name" value="Acetylglutamate kinase-like"/>
    <property type="match status" value="1"/>
</dbReference>
<dbReference type="PRINTS" id="PR00474">
    <property type="entry name" value="GLU5KINASE"/>
</dbReference>
<dbReference type="InterPro" id="IPR036393">
    <property type="entry name" value="AceGlu_kinase-like_sf"/>
</dbReference>
<dbReference type="GO" id="GO:0102043">
    <property type="term" value="F:isopentenyl phosphate kinase activity"/>
    <property type="evidence" value="ECO:0007669"/>
    <property type="project" value="UniProtKB-EC"/>
</dbReference>
<gene>
    <name evidence="14" type="ORF">ACFSAS_17695</name>
</gene>
<feature type="binding site" evidence="11">
    <location>
        <begin position="6"/>
        <end position="10"/>
    </location>
    <ligand>
        <name>ATP</name>
        <dbReference type="ChEBI" id="CHEBI:30616"/>
    </ligand>
</feature>
<evidence type="ECO:0000256" key="5">
    <source>
        <dbReference type="ARBA" id="ARBA00022741"/>
    </source>
</evidence>
<evidence type="ECO:0000256" key="9">
    <source>
        <dbReference type="ARBA" id="ARBA00049063"/>
    </source>
</evidence>
<reference evidence="14 15" key="1">
    <citation type="journal article" date="2019" name="Int. J. Syst. Evol. Microbiol.">
        <title>The Global Catalogue of Microorganisms (GCM) 10K type strain sequencing project: providing services to taxonomists for standard genome sequencing and annotation.</title>
        <authorList>
            <consortium name="The Broad Institute Genomics Platform"/>
            <consortium name="The Broad Institute Genome Sequencing Center for Infectious Disease"/>
            <person name="Wu L."/>
            <person name="Ma J."/>
        </authorList>
    </citation>
    <scope>NUCLEOTIDE SEQUENCE [LARGE SCALE GENOMIC DNA]</scope>
    <source>
        <strain evidence="14 15">CGMCC 1.10387</strain>
    </source>
</reference>
<dbReference type="InterPro" id="IPR001048">
    <property type="entry name" value="Asp/Glu/Uridylate_kinase"/>
</dbReference>
<feature type="site" description="Transition state stabilizer" evidence="12">
    <location>
        <position position="15"/>
    </location>
</feature>
<evidence type="ECO:0000256" key="1">
    <source>
        <dbReference type="ARBA" id="ARBA00010540"/>
    </source>
</evidence>
<evidence type="ECO:0000256" key="2">
    <source>
        <dbReference type="ARBA" id="ARBA00012908"/>
    </source>
</evidence>
<feature type="binding site" evidence="11">
    <location>
        <position position="207"/>
    </location>
    <ligand>
        <name>ATP</name>
        <dbReference type="ChEBI" id="CHEBI:30616"/>
    </ligand>
</feature>
<sequence length="246" mass="24782">MTTVLKLGGSVITDKATPETVDDDALDRAVGAIADADVSRLLLVHGAGSFGHHYAEKHGVTPTDGSHDAVGVWEIHDSMRRLNDEVVGRLQSAGVPALPVHPLSAGARAADSTLSLASDTTATMLAEGFVPVLHGDVIAHADAGATIISGDEVVAHLARGLDADRVGLCSTVDGVYGDDGDVVSEITDFGDVADALGGSDATDVTGGMAAKVRALLELGAPASIFGPDALSGFLAGRSVGTVVDGR</sequence>
<dbReference type="Pfam" id="PF00696">
    <property type="entry name" value="AA_kinase"/>
    <property type="match status" value="1"/>
</dbReference>
<dbReference type="RefSeq" id="WP_256305635.1">
    <property type="nucleotide sequence ID" value="NZ_JANHAW010000001.1"/>
</dbReference>
<comment type="catalytic activity">
    <reaction evidence="9 10">
        <text>isopentenyl phosphate + ATP = isopentenyl diphosphate + ADP</text>
        <dbReference type="Rhea" id="RHEA:33963"/>
        <dbReference type="ChEBI" id="CHEBI:30616"/>
        <dbReference type="ChEBI" id="CHEBI:65078"/>
        <dbReference type="ChEBI" id="CHEBI:128769"/>
        <dbReference type="ChEBI" id="CHEBI:456216"/>
        <dbReference type="EC" id="2.7.4.26"/>
    </reaction>
</comment>
<dbReference type="CDD" id="cd04241">
    <property type="entry name" value="AAK_FomA-like"/>
    <property type="match status" value="1"/>
</dbReference>
<keyword evidence="4 10" id="KW-0808">Transferase</keyword>
<protein>
    <recommendedName>
        <fullName evidence="3 10">Isopentenyl phosphate kinase</fullName>
        <shortName evidence="10">IPK</shortName>
        <ecNumber evidence="2 10">2.7.4.26</ecNumber>
    </recommendedName>
</protein>
<feature type="binding site" evidence="11">
    <location>
        <position position="48"/>
    </location>
    <ligand>
        <name>ATP</name>
        <dbReference type="ChEBI" id="CHEBI:30616"/>
    </ligand>
</feature>
<dbReference type="EMBL" id="JBHUDP010000012">
    <property type="protein sequence ID" value="MFD1687432.1"/>
    <property type="molecule type" value="Genomic_DNA"/>
</dbReference>
<evidence type="ECO:0000259" key="13">
    <source>
        <dbReference type="Pfam" id="PF00696"/>
    </source>
</evidence>
<organism evidence="14 15">
    <name type="scientific">Halobellus litoreus</name>
    <dbReference type="NCBI Taxonomy" id="755310"/>
    <lineage>
        <taxon>Archaea</taxon>
        <taxon>Methanobacteriati</taxon>
        <taxon>Methanobacteriota</taxon>
        <taxon>Stenosarchaea group</taxon>
        <taxon>Halobacteria</taxon>
        <taxon>Halobacteriales</taxon>
        <taxon>Haloferacaceae</taxon>
        <taxon>Halobellus</taxon>
    </lineage>
</organism>
<dbReference type="EC" id="2.7.4.26" evidence="2 10"/>
<evidence type="ECO:0000256" key="6">
    <source>
        <dbReference type="ARBA" id="ARBA00022777"/>
    </source>
</evidence>
<feature type="binding site" evidence="11">
    <location>
        <position position="150"/>
    </location>
    <ligand>
        <name>substrate</name>
    </ligand>
</feature>
<dbReference type="InterPro" id="IPR001057">
    <property type="entry name" value="Glu/AcGlu_kinase"/>
</dbReference>
<evidence type="ECO:0000256" key="4">
    <source>
        <dbReference type="ARBA" id="ARBA00022679"/>
    </source>
</evidence>
<keyword evidence="15" id="KW-1185">Reference proteome</keyword>
<comment type="function">
    <text evidence="10">Catalyzes the phosphorylation of isopentenyl phosphate (IP) to isopentenyl diphosphate (IPP). Functions in an alternate mevalonate (MVA) pathway leading to IPP, a key precursor for the biosynthesis of isoprenoid compounds such as archaeal membrane lipids.</text>
</comment>
<feature type="binding site" evidence="11">
    <location>
        <position position="47"/>
    </location>
    <ligand>
        <name>substrate</name>
    </ligand>
</feature>